<organism evidence="2 3">
    <name type="scientific">Crateriforma conspicua</name>
    <dbReference type="NCBI Taxonomy" id="2527996"/>
    <lineage>
        <taxon>Bacteria</taxon>
        <taxon>Pseudomonadati</taxon>
        <taxon>Planctomycetota</taxon>
        <taxon>Planctomycetia</taxon>
        <taxon>Planctomycetales</taxon>
        <taxon>Planctomycetaceae</taxon>
        <taxon>Crateriforma</taxon>
    </lineage>
</organism>
<keyword evidence="1" id="KW-0472">Membrane</keyword>
<sequence length="96" mass="10780">MSKNPYEPPNVVSRIAHRDDFGDNGDKRRVPRLSTAFFLLFGVVGTLLGAAWIMSGISNYRAPLAHIGLLVGIYTLSSSLFILWAIIRRWTKNHSH</sequence>
<keyword evidence="1" id="KW-0812">Transmembrane</keyword>
<evidence type="ECO:0000256" key="1">
    <source>
        <dbReference type="SAM" id="Phobius"/>
    </source>
</evidence>
<gene>
    <name evidence="2" type="ORF">V7x_42590</name>
</gene>
<dbReference type="Proteomes" id="UP000316476">
    <property type="component" value="Unassembled WGS sequence"/>
</dbReference>
<reference evidence="2 3" key="1">
    <citation type="submission" date="2019-02" db="EMBL/GenBank/DDBJ databases">
        <title>Deep-cultivation of Planctomycetes and their phenomic and genomic characterization uncovers novel biology.</title>
        <authorList>
            <person name="Wiegand S."/>
            <person name="Jogler M."/>
            <person name="Boedeker C."/>
            <person name="Pinto D."/>
            <person name="Vollmers J."/>
            <person name="Rivas-Marin E."/>
            <person name="Kohn T."/>
            <person name="Peeters S.H."/>
            <person name="Heuer A."/>
            <person name="Rast P."/>
            <person name="Oberbeckmann S."/>
            <person name="Bunk B."/>
            <person name="Jeske O."/>
            <person name="Meyerdierks A."/>
            <person name="Storesund J.E."/>
            <person name="Kallscheuer N."/>
            <person name="Luecker S."/>
            <person name="Lage O.M."/>
            <person name="Pohl T."/>
            <person name="Merkel B.J."/>
            <person name="Hornburger P."/>
            <person name="Mueller R.-W."/>
            <person name="Bruemmer F."/>
            <person name="Labrenz M."/>
            <person name="Spormann A.M."/>
            <person name="Op Den Camp H."/>
            <person name="Overmann J."/>
            <person name="Amann R."/>
            <person name="Jetten M.S.M."/>
            <person name="Mascher T."/>
            <person name="Medema M.H."/>
            <person name="Devos D.P."/>
            <person name="Kaster A.-K."/>
            <person name="Ovreas L."/>
            <person name="Rohde M."/>
            <person name="Galperin M.Y."/>
            <person name="Jogler C."/>
        </authorList>
    </citation>
    <scope>NUCLEOTIDE SEQUENCE [LARGE SCALE GENOMIC DNA]</scope>
    <source>
        <strain evidence="2 3">V7</strain>
    </source>
</reference>
<proteinExistence type="predicted"/>
<comment type="caution">
    <text evidence="2">The sequence shown here is derived from an EMBL/GenBank/DDBJ whole genome shotgun (WGS) entry which is preliminary data.</text>
</comment>
<feature type="transmembrane region" description="Helical" evidence="1">
    <location>
        <begin position="37"/>
        <end position="58"/>
    </location>
</feature>
<evidence type="ECO:0000313" key="2">
    <source>
        <dbReference type="EMBL" id="TWU62524.1"/>
    </source>
</evidence>
<dbReference type="AlphaFoldDB" id="A0A5C6FMK9"/>
<keyword evidence="1" id="KW-1133">Transmembrane helix</keyword>
<protein>
    <submittedName>
        <fullName evidence="2">Uncharacterized protein</fullName>
    </submittedName>
</protein>
<evidence type="ECO:0000313" key="3">
    <source>
        <dbReference type="Proteomes" id="UP000316476"/>
    </source>
</evidence>
<accession>A0A5C6FMK9</accession>
<dbReference type="EMBL" id="SJPZ01000002">
    <property type="protein sequence ID" value="TWU62524.1"/>
    <property type="molecule type" value="Genomic_DNA"/>
</dbReference>
<feature type="transmembrane region" description="Helical" evidence="1">
    <location>
        <begin position="64"/>
        <end position="87"/>
    </location>
</feature>
<name>A0A5C6FMK9_9PLAN</name>